<dbReference type="Proteomes" id="UP001165121">
    <property type="component" value="Unassembled WGS sequence"/>
</dbReference>
<keyword evidence="2" id="KW-1185">Reference proteome</keyword>
<sequence length="147" mass="16689">MVGQMKPFRLALALDGVSVAIRRFSFRDKVAFQPTILTKSSNAGLLHQKVESYDDEKRIWSNIKGIPRDKVETVEWLQHLVNGRVDVATVARELGIVSRHAASEHVNWNALVQYLTMYHAAATNTKWSKRLVRSVLMQNVLTKTNGF</sequence>
<accession>A0A9W6Y914</accession>
<evidence type="ECO:0000313" key="1">
    <source>
        <dbReference type="EMBL" id="GMF55332.1"/>
    </source>
</evidence>
<proteinExistence type="predicted"/>
<evidence type="ECO:0000313" key="2">
    <source>
        <dbReference type="Proteomes" id="UP001165121"/>
    </source>
</evidence>
<name>A0A9W6Y914_9STRA</name>
<dbReference type="EMBL" id="BSXT01003698">
    <property type="protein sequence ID" value="GMF55332.1"/>
    <property type="molecule type" value="Genomic_DNA"/>
</dbReference>
<reference evidence="1" key="1">
    <citation type="submission" date="2023-04" db="EMBL/GenBank/DDBJ databases">
        <title>Phytophthora fragariaefolia NBRC 109709.</title>
        <authorList>
            <person name="Ichikawa N."/>
            <person name="Sato H."/>
            <person name="Tonouchi N."/>
        </authorList>
    </citation>
    <scope>NUCLEOTIDE SEQUENCE</scope>
    <source>
        <strain evidence="1">NBRC 109709</strain>
    </source>
</reference>
<protein>
    <submittedName>
        <fullName evidence="1">Unnamed protein product</fullName>
    </submittedName>
</protein>
<organism evidence="1 2">
    <name type="scientific">Phytophthora fragariaefolia</name>
    <dbReference type="NCBI Taxonomy" id="1490495"/>
    <lineage>
        <taxon>Eukaryota</taxon>
        <taxon>Sar</taxon>
        <taxon>Stramenopiles</taxon>
        <taxon>Oomycota</taxon>
        <taxon>Peronosporomycetes</taxon>
        <taxon>Peronosporales</taxon>
        <taxon>Peronosporaceae</taxon>
        <taxon>Phytophthora</taxon>
    </lineage>
</organism>
<dbReference type="AlphaFoldDB" id="A0A9W6Y914"/>
<dbReference type="OrthoDB" id="10601744at2759"/>
<comment type="caution">
    <text evidence="1">The sequence shown here is derived from an EMBL/GenBank/DDBJ whole genome shotgun (WGS) entry which is preliminary data.</text>
</comment>
<gene>
    <name evidence="1" type="ORF">Pfra01_002329100</name>
</gene>